<dbReference type="InterPro" id="IPR001789">
    <property type="entry name" value="Sig_transdc_resp-reg_receiver"/>
</dbReference>
<gene>
    <name evidence="4" type="ORF">GCM10007071_03000</name>
</gene>
<dbReference type="CDD" id="cd17574">
    <property type="entry name" value="REC_OmpR"/>
    <property type="match status" value="1"/>
</dbReference>
<dbReference type="SMART" id="SM00448">
    <property type="entry name" value="REC"/>
    <property type="match status" value="1"/>
</dbReference>
<sequence length="591" mass="64949">MSDLTMTPPDTGHESTPVQSLRVLLADDDVATRLLIRGFLERQGHRVVEAANGEDALRAFHARPDFQLFIVDVTMPIMDGLSLCRALKETLASWVPLILISANDQENDQVQGLDIGADYYMTKPISFPLLTATVKAAQRVALLYNDLRQKNAALQRYYNKNRADNDLARQLLEKITRAGENRVVDAQYVVTPAGDFSGDMIVSVRSMAQRHYCFVADATGHGLPAAITLMPAVETFYQLAEEGYALSTIARELNDRLQKSLPRGHFLAATLIMLEPHTHRLEVWNGGSPPAYLLEPESREITAKFTARHPPLGVLAPDLFESDIESTIFHPSQTLVACTDGVVEVESPDGRMFGSRGLEQLLTDPERNEDLVEAVSDCLDRFAGSRQPLDDQTLLVLPLASLSRSSIGGVPVIREQDETDGADPVSGGWYFSLGVRGNALKEAELAPMVSKVLAEIGLSGQSADRAQVCVIELLSNAIDHGVLGLDSQMKHQPDGFEIYFQERQQRLQRLAEGGVFLRASLDRHKDKAVLRVSISDTGEGFEDMKAPADNHYPSGRGLKLVEKLSDRLRFHDGGATSEFDIVVDAVTSAPR</sequence>
<dbReference type="Proteomes" id="UP000601597">
    <property type="component" value="Unassembled WGS sequence"/>
</dbReference>
<keyword evidence="2" id="KW-0597">Phosphoprotein</keyword>
<dbReference type="InterPro" id="IPR052016">
    <property type="entry name" value="Bact_Sigma-Reg"/>
</dbReference>
<evidence type="ECO:0000256" key="1">
    <source>
        <dbReference type="ARBA" id="ARBA00022801"/>
    </source>
</evidence>
<dbReference type="Gene3D" id="3.60.40.10">
    <property type="entry name" value="PPM-type phosphatase domain"/>
    <property type="match status" value="1"/>
</dbReference>
<proteinExistence type="predicted"/>
<dbReference type="PANTHER" id="PTHR43156:SF2">
    <property type="entry name" value="STAGE II SPORULATION PROTEIN E"/>
    <property type="match status" value="1"/>
</dbReference>
<dbReference type="Pfam" id="PF00072">
    <property type="entry name" value="Response_reg"/>
    <property type="match status" value="1"/>
</dbReference>
<dbReference type="EMBL" id="BMXV01000001">
    <property type="protein sequence ID" value="GGY59986.1"/>
    <property type="molecule type" value="Genomic_DNA"/>
</dbReference>
<dbReference type="Gene3D" id="3.30.565.10">
    <property type="entry name" value="Histidine kinase-like ATPase, C-terminal domain"/>
    <property type="match status" value="1"/>
</dbReference>
<feature type="domain" description="Response regulatory" evidence="3">
    <location>
        <begin position="22"/>
        <end position="138"/>
    </location>
</feature>
<feature type="modified residue" description="4-aspartylphosphate" evidence="2">
    <location>
        <position position="72"/>
    </location>
</feature>
<evidence type="ECO:0000313" key="5">
    <source>
        <dbReference type="Proteomes" id="UP000601597"/>
    </source>
</evidence>
<dbReference type="SUPFAM" id="SSF81606">
    <property type="entry name" value="PP2C-like"/>
    <property type="match status" value="1"/>
</dbReference>
<dbReference type="InterPro" id="IPR001932">
    <property type="entry name" value="PPM-type_phosphatase-like_dom"/>
</dbReference>
<dbReference type="InterPro" id="IPR003594">
    <property type="entry name" value="HATPase_dom"/>
</dbReference>
<evidence type="ECO:0000313" key="4">
    <source>
        <dbReference type="EMBL" id="GGY59986.1"/>
    </source>
</evidence>
<dbReference type="Pfam" id="PF07228">
    <property type="entry name" value="SpoIIE"/>
    <property type="match status" value="1"/>
</dbReference>
<dbReference type="SUPFAM" id="SSF52172">
    <property type="entry name" value="CheY-like"/>
    <property type="match status" value="1"/>
</dbReference>
<dbReference type="PANTHER" id="PTHR43156">
    <property type="entry name" value="STAGE II SPORULATION PROTEIN E-RELATED"/>
    <property type="match status" value="1"/>
</dbReference>
<dbReference type="Gene3D" id="3.40.50.2300">
    <property type="match status" value="1"/>
</dbReference>
<evidence type="ECO:0000259" key="3">
    <source>
        <dbReference type="PROSITE" id="PS50110"/>
    </source>
</evidence>
<dbReference type="InterPro" id="IPR036890">
    <property type="entry name" value="HATPase_C_sf"/>
</dbReference>
<dbReference type="CDD" id="cd16936">
    <property type="entry name" value="HATPase_RsbW-like"/>
    <property type="match status" value="1"/>
</dbReference>
<evidence type="ECO:0000256" key="2">
    <source>
        <dbReference type="PROSITE-ProRule" id="PRU00169"/>
    </source>
</evidence>
<dbReference type="Pfam" id="PF13581">
    <property type="entry name" value="HATPase_c_2"/>
    <property type="match status" value="1"/>
</dbReference>
<dbReference type="InterPro" id="IPR036457">
    <property type="entry name" value="PPM-type-like_dom_sf"/>
</dbReference>
<dbReference type="RefSeq" id="WP_189571766.1">
    <property type="nucleotide sequence ID" value="NZ_BMXV01000001.1"/>
</dbReference>
<accession>A0ABQ3AMV9</accession>
<dbReference type="PROSITE" id="PS50110">
    <property type="entry name" value="RESPONSE_REGULATORY"/>
    <property type="match status" value="1"/>
</dbReference>
<name>A0ABQ3AMV9_9GAMM</name>
<protein>
    <submittedName>
        <fullName evidence="4">Fused response regulator/phosphatase</fullName>
    </submittedName>
</protein>
<dbReference type="InterPro" id="IPR011006">
    <property type="entry name" value="CheY-like_superfamily"/>
</dbReference>
<comment type="caution">
    <text evidence="4">The sequence shown here is derived from an EMBL/GenBank/DDBJ whole genome shotgun (WGS) entry which is preliminary data.</text>
</comment>
<reference evidence="5" key="1">
    <citation type="journal article" date="2019" name="Int. J. Syst. Evol. Microbiol.">
        <title>The Global Catalogue of Microorganisms (GCM) 10K type strain sequencing project: providing services to taxonomists for standard genome sequencing and annotation.</title>
        <authorList>
            <consortium name="The Broad Institute Genomics Platform"/>
            <consortium name="The Broad Institute Genome Sequencing Center for Infectious Disease"/>
            <person name="Wu L."/>
            <person name="Ma J."/>
        </authorList>
    </citation>
    <scope>NUCLEOTIDE SEQUENCE [LARGE SCALE GENOMIC DNA]</scope>
    <source>
        <strain evidence="5">KCTC 22280</strain>
    </source>
</reference>
<keyword evidence="5" id="KW-1185">Reference proteome</keyword>
<keyword evidence="1" id="KW-0378">Hydrolase</keyword>
<organism evidence="4 5">
    <name type="scientific">Marinobacter zhanjiangensis</name>
    <dbReference type="NCBI Taxonomy" id="578215"/>
    <lineage>
        <taxon>Bacteria</taxon>
        <taxon>Pseudomonadati</taxon>
        <taxon>Pseudomonadota</taxon>
        <taxon>Gammaproteobacteria</taxon>
        <taxon>Pseudomonadales</taxon>
        <taxon>Marinobacteraceae</taxon>
        <taxon>Marinobacter</taxon>
    </lineage>
</organism>
<dbReference type="SMART" id="SM00331">
    <property type="entry name" value="PP2C_SIG"/>
    <property type="match status" value="1"/>
</dbReference>